<dbReference type="VEuPathDB" id="TrichDB:TVAG_228800"/>
<evidence type="ECO:0000313" key="1">
    <source>
        <dbReference type="EMBL" id="EAY19617.1"/>
    </source>
</evidence>
<dbReference type="VEuPathDB" id="TrichDB:TVAGG3_0470980"/>
<gene>
    <name evidence="1" type="ORF">TVAG_228800</name>
</gene>
<evidence type="ECO:0008006" key="3">
    <source>
        <dbReference type="Google" id="ProtNLM"/>
    </source>
</evidence>
<accession>A2DJ42</accession>
<sequence length="160" mass="17958">MMNNYDYLPLMNGNRAFIRIESVSTGSFKTNGKATLVARVGPRTTFMRHSCEFTEKNKPFQTWDFKYTDPARASFVVVLFKKHIFGGDEEIGEIELRLSAFEANSVVTQEFALKSPSKLNVPAKATISVHLSEDGAEAFDVPEGKIISNAEIPHKTTYFK</sequence>
<dbReference type="RefSeq" id="XP_001580603.1">
    <property type="nucleotide sequence ID" value="XM_001580553.1"/>
</dbReference>
<dbReference type="Proteomes" id="UP000001542">
    <property type="component" value="Unassembled WGS sequence"/>
</dbReference>
<evidence type="ECO:0000313" key="2">
    <source>
        <dbReference type="Proteomes" id="UP000001542"/>
    </source>
</evidence>
<dbReference type="InterPro" id="IPR035892">
    <property type="entry name" value="C2_domain_sf"/>
</dbReference>
<keyword evidence="2" id="KW-1185">Reference proteome</keyword>
<protein>
    <recommendedName>
        <fullName evidence="3">C2 NT-type domain-containing protein</fullName>
    </recommendedName>
</protein>
<reference evidence="1" key="1">
    <citation type="submission" date="2006-10" db="EMBL/GenBank/DDBJ databases">
        <authorList>
            <person name="Amadeo P."/>
            <person name="Zhao Q."/>
            <person name="Wortman J."/>
            <person name="Fraser-Liggett C."/>
            <person name="Carlton J."/>
        </authorList>
    </citation>
    <scope>NUCLEOTIDE SEQUENCE</scope>
    <source>
        <strain evidence="1">G3</strain>
    </source>
</reference>
<organism evidence="1 2">
    <name type="scientific">Trichomonas vaginalis (strain ATCC PRA-98 / G3)</name>
    <dbReference type="NCBI Taxonomy" id="412133"/>
    <lineage>
        <taxon>Eukaryota</taxon>
        <taxon>Metamonada</taxon>
        <taxon>Parabasalia</taxon>
        <taxon>Trichomonadida</taxon>
        <taxon>Trichomonadidae</taxon>
        <taxon>Trichomonas</taxon>
    </lineage>
</organism>
<dbReference type="SMR" id="A2DJ42"/>
<dbReference type="AlphaFoldDB" id="A2DJ42"/>
<reference evidence="1" key="2">
    <citation type="journal article" date="2007" name="Science">
        <title>Draft genome sequence of the sexually transmitted pathogen Trichomonas vaginalis.</title>
        <authorList>
            <person name="Carlton J.M."/>
            <person name="Hirt R.P."/>
            <person name="Silva J.C."/>
            <person name="Delcher A.L."/>
            <person name="Schatz M."/>
            <person name="Zhao Q."/>
            <person name="Wortman J.R."/>
            <person name="Bidwell S.L."/>
            <person name="Alsmark U.C.M."/>
            <person name="Besteiro S."/>
            <person name="Sicheritz-Ponten T."/>
            <person name="Noel C.J."/>
            <person name="Dacks J.B."/>
            <person name="Foster P.G."/>
            <person name="Simillion C."/>
            <person name="Van de Peer Y."/>
            <person name="Miranda-Saavedra D."/>
            <person name="Barton G.J."/>
            <person name="Westrop G.D."/>
            <person name="Mueller S."/>
            <person name="Dessi D."/>
            <person name="Fiori P.L."/>
            <person name="Ren Q."/>
            <person name="Paulsen I."/>
            <person name="Zhang H."/>
            <person name="Bastida-Corcuera F.D."/>
            <person name="Simoes-Barbosa A."/>
            <person name="Brown M.T."/>
            <person name="Hayes R.D."/>
            <person name="Mukherjee M."/>
            <person name="Okumura C.Y."/>
            <person name="Schneider R."/>
            <person name="Smith A.J."/>
            <person name="Vanacova S."/>
            <person name="Villalvazo M."/>
            <person name="Haas B.J."/>
            <person name="Pertea M."/>
            <person name="Feldblyum T.V."/>
            <person name="Utterback T.R."/>
            <person name="Shu C.L."/>
            <person name="Osoegawa K."/>
            <person name="de Jong P.J."/>
            <person name="Hrdy I."/>
            <person name="Horvathova L."/>
            <person name="Zubacova Z."/>
            <person name="Dolezal P."/>
            <person name="Malik S.B."/>
            <person name="Logsdon J.M. Jr."/>
            <person name="Henze K."/>
            <person name="Gupta A."/>
            <person name="Wang C.C."/>
            <person name="Dunne R.L."/>
            <person name="Upcroft J.A."/>
            <person name="Upcroft P."/>
            <person name="White O."/>
            <person name="Salzberg S.L."/>
            <person name="Tang P."/>
            <person name="Chiu C.-H."/>
            <person name="Lee Y.-S."/>
            <person name="Embley T.M."/>
            <person name="Coombs G.H."/>
            <person name="Mottram J.C."/>
            <person name="Tachezy J."/>
            <person name="Fraser-Liggett C.M."/>
            <person name="Johnson P.J."/>
        </authorList>
    </citation>
    <scope>NUCLEOTIDE SEQUENCE [LARGE SCALE GENOMIC DNA]</scope>
    <source>
        <strain evidence="1">G3</strain>
    </source>
</reference>
<dbReference type="InParanoid" id="A2DJ42"/>
<dbReference type="KEGG" id="tva:5465145"/>
<dbReference type="SUPFAM" id="SSF49562">
    <property type="entry name" value="C2 domain (Calcium/lipid-binding domain, CaLB)"/>
    <property type="match status" value="1"/>
</dbReference>
<name>A2DJ42_TRIV3</name>
<proteinExistence type="predicted"/>
<dbReference type="EMBL" id="DS113206">
    <property type="protein sequence ID" value="EAY19617.1"/>
    <property type="molecule type" value="Genomic_DNA"/>
</dbReference>